<comment type="caution">
    <text evidence="3">The sequence shown here is derived from an EMBL/GenBank/DDBJ whole genome shotgun (WGS) entry which is preliminary data.</text>
</comment>
<dbReference type="AlphaFoldDB" id="A0A4S8Q5H5"/>
<accession>A0A4S8Q5H5</accession>
<dbReference type="Gene3D" id="3.90.226.10">
    <property type="entry name" value="2-enoyl-CoA Hydratase, Chain A, domain 1"/>
    <property type="match status" value="1"/>
</dbReference>
<dbReference type="Pfam" id="PF00378">
    <property type="entry name" value="ECH_1"/>
    <property type="match status" value="1"/>
</dbReference>
<reference evidence="3 4" key="1">
    <citation type="submission" date="2019-04" db="EMBL/GenBank/DDBJ databases">
        <title>genome sequence of strain W3.</title>
        <authorList>
            <person name="Gao J."/>
            <person name="Sun J."/>
        </authorList>
    </citation>
    <scope>NUCLEOTIDE SEQUENCE [LARGE SCALE GENOMIC DNA]</scope>
    <source>
        <strain evidence="3 4">W3</strain>
    </source>
</reference>
<dbReference type="GO" id="GO:0006635">
    <property type="term" value="P:fatty acid beta-oxidation"/>
    <property type="evidence" value="ECO:0007669"/>
    <property type="project" value="TreeGrafter"/>
</dbReference>
<dbReference type="GO" id="GO:0016829">
    <property type="term" value="F:lyase activity"/>
    <property type="evidence" value="ECO:0007669"/>
    <property type="project" value="UniProtKB-KW"/>
</dbReference>
<organism evidence="3 4">
    <name type="scientific">Rhizobium rosettiformans W3</name>
    <dbReference type="NCBI Taxonomy" id="538378"/>
    <lineage>
        <taxon>Bacteria</taxon>
        <taxon>Pseudomonadati</taxon>
        <taxon>Pseudomonadota</taxon>
        <taxon>Alphaproteobacteria</taxon>
        <taxon>Hyphomicrobiales</taxon>
        <taxon>Rhizobiaceae</taxon>
        <taxon>Rhizobium/Agrobacterium group</taxon>
        <taxon>Rhizobium</taxon>
    </lineage>
</organism>
<dbReference type="SUPFAM" id="SSF52096">
    <property type="entry name" value="ClpP/crotonase"/>
    <property type="match status" value="1"/>
</dbReference>
<dbReference type="Proteomes" id="UP000307378">
    <property type="component" value="Unassembled WGS sequence"/>
</dbReference>
<protein>
    <submittedName>
        <fullName evidence="3">Enoyl-CoA hydratase</fullName>
    </submittedName>
</protein>
<sequence length="267" mass="28332">MKQSNTFATGFIKAFCEAGTGLLVIDNPQRKNAVTAAMWRAIPEAIHWLHAEAGARVIVLTGGGTVDFSAGADISEFTELRNDAATARIYEASNSRAFAAVREAPVPVIAAVRGVCYGGGFGLAAAADLRLASSDAMFAVPAARLGLAYPADAVQDFVRGLGSQMARRALFTGAAMKAAELLACGFLSEMTEPDQLEQRAQILADTIAANAPLSLRASKLALRAVEEADVDMLREAEIIGASTFESEDYREGRTAFAERRRPVFTGR</sequence>
<dbReference type="InterPro" id="IPR029045">
    <property type="entry name" value="ClpP/crotonase-like_dom_sf"/>
</dbReference>
<dbReference type="InterPro" id="IPR014748">
    <property type="entry name" value="Enoyl-CoA_hydra_C"/>
</dbReference>
<evidence type="ECO:0000313" key="3">
    <source>
        <dbReference type="EMBL" id="THV35919.1"/>
    </source>
</evidence>
<dbReference type="PANTHER" id="PTHR11941">
    <property type="entry name" value="ENOYL-COA HYDRATASE-RELATED"/>
    <property type="match status" value="1"/>
</dbReference>
<dbReference type="PANTHER" id="PTHR11941:SF54">
    <property type="entry name" value="ENOYL-COA HYDRATASE, MITOCHONDRIAL"/>
    <property type="match status" value="1"/>
</dbReference>
<keyword evidence="2" id="KW-0456">Lyase</keyword>
<name>A0A4S8Q5H5_9HYPH</name>
<dbReference type="Gene3D" id="1.10.12.10">
    <property type="entry name" value="Lyase 2-enoyl-coa Hydratase, Chain A, domain 2"/>
    <property type="match status" value="1"/>
</dbReference>
<proteinExistence type="inferred from homology"/>
<dbReference type="CDD" id="cd06558">
    <property type="entry name" value="crotonase-like"/>
    <property type="match status" value="1"/>
</dbReference>
<comment type="similarity">
    <text evidence="1">Belongs to the enoyl-CoA hydratase/isomerase family.</text>
</comment>
<dbReference type="InterPro" id="IPR001753">
    <property type="entry name" value="Enoyl-CoA_hydra/iso"/>
</dbReference>
<gene>
    <name evidence="3" type="ORF">FAA86_11330</name>
</gene>
<evidence type="ECO:0000256" key="2">
    <source>
        <dbReference type="ARBA" id="ARBA00023239"/>
    </source>
</evidence>
<dbReference type="RefSeq" id="WP_136540635.1">
    <property type="nucleotide sequence ID" value="NZ_STGU01000005.1"/>
</dbReference>
<dbReference type="EMBL" id="STGU01000005">
    <property type="protein sequence ID" value="THV35919.1"/>
    <property type="molecule type" value="Genomic_DNA"/>
</dbReference>
<evidence type="ECO:0000313" key="4">
    <source>
        <dbReference type="Proteomes" id="UP000307378"/>
    </source>
</evidence>
<evidence type="ECO:0000256" key="1">
    <source>
        <dbReference type="ARBA" id="ARBA00005254"/>
    </source>
</evidence>